<keyword evidence="1" id="KW-0472">Membrane</keyword>
<dbReference type="AlphaFoldDB" id="A0A0F9HVB6"/>
<evidence type="ECO:0008006" key="3">
    <source>
        <dbReference type="Google" id="ProtNLM"/>
    </source>
</evidence>
<protein>
    <recommendedName>
        <fullName evidence="3">Heparan-alpha-glucosaminide N-acetyltransferase catalytic domain-containing protein</fullName>
    </recommendedName>
</protein>
<feature type="transmembrane region" description="Helical" evidence="1">
    <location>
        <begin position="41"/>
        <end position="63"/>
    </location>
</feature>
<gene>
    <name evidence="2" type="ORF">LCGC14_1656560</name>
</gene>
<keyword evidence="1" id="KW-1133">Transmembrane helix</keyword>
<feature type="non-terminal residue" evidence="2">
    <location>
        <position position="77"/>
    </location>
</feature>
<name>A0A0F9HVB6_9ZZZZ</name>
<evidence type="ECO:0000256" key="1">
    <source>
        <dbReference type="SAM" id="Phobius"/>
    </source>
</evidence>
<keyword evidence="1" id="KW-0812">Transmembrane</keyword>
<sequence length="77" mass="8998">MKIRAILLLIMIGYDFSLHIVELLDKVNLHPLYPIFPLFEFISYNLFWTIYWGLAFLLISTLLGSGTTIKNKTEIHI</sequence>
<proteinExistence type="predicted"/>
<organism evidence="2">
    <name type="scientific">marine sediment metagenome</name>
    <dbReference type="NCBI Taxonomy" id="412755"/>
    <lineage>
        <taxon>unclassified sequences</taxon>
        <taxon>metagenomes</taxon>
        <taxon>ecological metagenomes</taxon>
    </lineage>
</organism>
<evidence type="ECO:0000313" key="2">
    <source>
        <dbReference type="EMBL" id="KKM19356.1"/>
    </source>
</evidence>
<dbReference type="EMBL" id="LAZR01014009">
    <property type="protein sequence ID" value="KKM19356.1"/>
    <property type="molecule type" value="Genomic_DNA"/>
</dbReference>
<accession>A0A0F9HVB6</accession>
<reference evidence="2" key="1">
    <citation type="journal article" date="2015" name="Nature">
        <title>Complex archaea that bridge the gap between prokaryotes and eukaryotes.</title>
        <authorList>
            <person name="Spang A."/>
            <person name="Saw J.H."/>
            <person name="Jorgensen S.L."/>
            <person name="Zaremba-Niedzwiedzka K."/>
            <person name="Martijn J."/>
            <person name="Lind A.E."/>
            <person name="van Eijk R."/>
            <person name="Schleper C."/>
            <person name="Guy L."/>
            <person name="Ettema T.J."/>
        </authorList>
    </citation>
    <scope>NUCLEOTIDE SEQUENCE</scope>
</reference>
<comment type="caution">
    <text evidence="2">The sequence shown here is derived from an EMBL/GenBank/DDBJ whole genome shotgun (WGS) entry which is preliminary data.</text>
</comment>